<evidence type="ECO:0000313" key="3">
    <source>
        <dbReference type="Proteomes" id="UP000075901"/>
    </source>
</evidence>
<evidence type="ECO:0000256" key="1">
    <source>
        <dbReference type="SAM" id="MobiDB-lite"/>
    </source>
</evidence>
<organism evidence="2 3">
    <name type="scientific">Anopheles maculatus</name>
    <dbReference type="NCBI Taxonomy" id="74869"/>
    <lineage>
        <taxon>Eukaryota</taxon>
        <taxon>Metazoa</taxon>
        <taxon>Ecdysozoa</taxon>
        <taxon>Arthropoda</taxon>
        <taxon>Hexapoda</taxon>
        <taxon>Insecta</taxon>
        <taxon>Pterygota</taxon>
        <taxon>Neoptera</taxon>
        <taxon>Endopterygota</taxon>
        <taxon>Diptera</taxon>
        <taxon>Nematocera</taxon>
        <taxon>Culicoidea</taxon>
        <taxon>Culicidae</taxon>
        <taxon>Anophelinae</taxon>
        <taxon>Anopheles</taxon>
        <taxon>Anopheles maculatus group</taxon>
    </lineage>
</organism>
<name>A0A182SS91_9DIPT</name>
<proteinExistence type="predicted"/>
<reference evidence="3" key="1">
    <citation type="submission" date="2013-09" db="EMBL/GenBank/DDBJ databases">
        <title>The Genome Sequence of Anopheles maculatus species B.</title>
        <authorList>
            <consortium name="The Broad Institute Genomics Platform"/>
            <person name="Neafsey D.E."/>
            <person name="Besansky N."/>
            <person name="Howell P."/>
            <person name="Walton C."/>
            <person name="Young S.K."/>
            <person name="Zeng Q."/>
            <person name="Gargeya S."/>
            <person name="Fitzgerald M."/>
            <person name="Haas B."/>
            <person name="Abouelleil A."/>
            <person name="Allen A.W."/>
            <person name="Alvarado L."/>
            <person name="Arachchi H.M."/>
            <person name="Berlin A.M."/>
            <person name="Chapman S.B."/>
            <person name="Gainer-Dewar J."/>
            <person name="Goldberg J."/>
            <person name="Griggs A."/>
            <person name="Gujja S."/>
            <person name="Hansen M."/>
            <person name="Howarth C."/>
            <person name="Imamovic A."/>
            <person name="Ireland A."/>
            <person name="Larimer J."/>
            <person name="McCowan C."/>
            <person name="Murphy C."/>
            <person name="Pearson M."/>
            <person name="Poon T.W."/>
            <person name="Priest M."/>
            <person name="Roberts A."/>
            <person name="Saif S."/>
            <person name="Shea T."/>
            <person name="Sisk P."/>
            <person name="Sykes S."/>
            <person name="Wortman J."/>
            <person name="Nusbaum C."/>
            <person name="Birren B."/>
        </authorList>
    </citation>
    <scope>NUCLEOTIDE SEQUENCE [LARGE SCALE GENOMIC DNA]</scope>
    <source>
        <strain evidence="3">maculatus3</strain>
    </source>
</reference>
<dbReference type="VEuPathDB" id="VectorBase:AMAM012371"/>
<keyword evidence="3" id="KW-1185">Reference proteome</keyword>
<sequence>MIAEAAEPRDFIFLCCASSVTLEVLDLLTFAPIGTVSSLSTKLVFKVCCLKSPFAPAASAPVDEAACARDDFLEDAAKIACAGTPISSSFGCCSVPATVTDGTDAGGGGDVWTESCCEDENVTDDMAIVITSSSFRPSTASRYSSSSSPPAVPSNARKPLKFSSIRLITSSFSSSFSVMLSMIQCQSARRPTMGYYLPDLLHPDLMQRFC</sequence>
<dbReference type="AlphaFoldDB" id="A0A182SS91"/>
<reference evidence="2" key="2">
    <citation type="submission" date="2020-05" db="UniProtKB">
        <authorList>
            <consortium name="EnsemblMetazoa"/>
        </authorList>
    </citation>
    <scope>IDENTIFICATION</scope>
    <source>
        <strain evidence="2">maculatus3</strain>
    </source>
</reference>
<feature type="region of interest" description="Disordered" evidence="1">
    <location>
        <begin position="137"/>
        <end position="156"/>
    </location>
</feature>
<dbReference type="EnsemblMetazoa" id="AMAM012371-RA">
    <property type="protein sequence ID" value="AMAM012371-PA"/>
    <property type="gene ID" value="AMAM012371"/>
</dbReference>
<dbReference type="Proteomes" id="UP000075901">
    <property type="component" value="Unassembled WGS sequence"/>
</dbReference>
<evidence type="ECO:0000313" key="2">
    <source>
        <dbReference type="EnsemblMetazoa" id="AMAM012371-PA"/>
    </source>
</evidence>
<protein>
    <submittedName>
        <fullName evidence="2">Uncharacterized protein</fullName>
    </submittedName>
</protein>
<accession>A0A182SS91</accession>